<dbReference type="AlphaFoldDB" id="A0A382BTY5"/>
<organism evidence="1">
    <name type="scientific">marine metagenome</name>
    <dbReference type="NCBI Taxonomy" id="408172"/>
    <lineage>
        <taxon>unclassified sequences</taxon>
        <taxon>metagenomes</taxon>
        <taxon>ecological metagenomes</taxon>
    </lineage>
</organism>
<reference evidence="1" key="1">
    <citation type="submission" date="2018-05" db="EMBL/GenBank/DDBJ databases">
        <authorList>
            <person name="Lanie J.A."/>
            <person name="Ng W.-L."/>
            <person name="Kazmierczak K.M."/>
            <person name="Andrzejewski T.M."/>
            <person name="Davidsen T.M."/>
            <person name="Wayne K.J."/>
            <person name="Tettelin H."/>
            <person name="Glass J.I."/>
            <person name="Rusch D."/>
            <person name="Podicherti R."/>
            <person name="Tsui H.-C.T."/>
            <person name="Winkler M.E."/>
        </authorList>
    </citation>
    <scope>NUCLEOTIDE SEQUENCE</scope>
</reference>
<accession>A0A382BTY5</accession>
<dbReference type="EMBL" id="UINC01031364">
    <property type="protein sequence ID" value="SVB17280.1"/>
    <property type="molecule type" value="Genomic_DNA"/>
</dbReference>
<sequence length="27" mass="3145">MSLVILEPQEVFDHPNFDAAHYRSLTN</sequence>
<protein>
    <submittedName>
        <fullName evidence="1">Uncharacterized protein</fullName>
    </submittedName>
</protein>
<proteinExistence type="predicted"/>
<gene>
    <name evidence="1" type="ORF">METZ01_LOCUS170134</name>
</gene>
<evidence type="ECO:0000313" key="1">
    <source>
        <dbReference type="EMBL" id="SVB17280.1"/>
    </source>
</evidence>
<name>A0A382BTY5_9ZZZZ</name>